<evidence type="ECO:0000313" key="3">
    <source>
        <dbReference type="Proteomes" id="UP000250235"/>
    </source>
</evidence>
<feature type="region of interest" description="Disordered" evidence="1">
    <location>
        <begin position="654"/>
        <end position="677"/>
    </location>
</feature>
<proteinExistence type="predicted"/>
<feature type="region of interest" description="Disordered" evidence="1">
    <location>
        <begin position="416"/>
        <end position="445"/>
    </location>
</feature>
<feature type="compositionally biased region" description="Basic residues" evidence="1">
    <location>
        <begin position="341"/>
        <end position="350"/>
    </location>
</feature>
<feature type="region of interest" description="Disordered" evidence="1">
    <location>
        <begin position="845"/>
        <end position="879"/>
    </location>
</feature>
<protein>
    <submittedName>
        <fullName evidence="2">Dystroglycan-like</fullName>
    </submittedName>
</protein>
<feature type="region of interest" description="Disordered" evidence="1">
    <location>
        <begin position="333"/>
        <end position="363"/>
    </location>
</feature>
<evidence type="ECO:0000256" key="1">
    <source>
        <dbReference type="SAM" id="MobiDB-lite"/>
    </source>
</evidence>
<dbReference type="EMBL" id="KV017455">
    <property type="protein sequence ID" value="KZV18457.1"/>
    <property type="molecule type" value="Genomic_DNA"/>
</dbReference>
<organism evidence="2 3">
    <name type="scientific">Dorcoceras hygrometricum</name>
    <dbReference type="NCBI Taxonomy" id="472368"/>
    <lineage>
        <taxon>Eukaryota</taxon>
        <taxon>Viridiplantae</taxon>
        <taxon>Streptophyta</taxon>
        <taxon>Embryophyta</taxon>
        <taxon>Tracheophyta</taxon>
        <taxon>Spermatophyta</taxon>
        <taxon>Magnoliopsida</taxon>
        <taxon>eudicotyledons</taxon>
        <taxon>Gunneridae</taxon>
        <taxon>Pentapetalae</taxon>
        <taxon>asterids</taxon>
        <taxon>lamiids</taxon>
        <taxon>Lamiales</taxon>
        <taxon>Gesneriaceae</taxon>
        <taxon>Didymocarpoideae</taxon>
        <taxon>Trichosporeae</taxon>
        <taxon>Loxocarpinae</taxon>
        <taxon>Dorcoceras</taxon>
    </lineage>
</organism>
<feature type="compositionally biased region" description="Basic and acidic residues" evidence="1">
    <location>
        <begin position="899"/>
        <end position="917"/>
    </location>
</feature>
<evidence type="ECO:0000313" key="2">
    <source>
        <dbReference type="EMBL" id="KZV18457.1"/>
    </source>
</evidence>
<name>A0A2Z7ABQ5_9LAMI</name>
<keyword evidence="3" id="KW-1185">Reference proteome</keyword>
<sequence length="959" mass="106161">MASVFIVNSYQINFESVLMIPDHDGMINMFKALEASGLQGFLGCESVLYEKELEQFFETALVQGDDITGAISGKYFSISQARFAQIFELPTEGLVNFSEVPKDRVYDARSIFSQKGVQVEIHGKKKYMKYEFRLLNDILAKAVNVKAGSFDAVTTERFQMMTAIHFGLNVNWSKILFNVLKDMVDKSQKKAKGFAEQIGVLLKRMPAITMGDGVPFPNAKILSMKTVNTYIATNITIDARGENVEPRLAKVAVVKRTPKSKKKSSSTDETPVEVISEIAGSKKRQATEGNAPAIPKKRRTMKNKPSPSQASLDIVNVTQDVVPLQIIDPTPAAAAVNSPVPKRKSRKRRLVLPTGSDDETMGTQELFKDTDEASVKPTDEVDIIIEQVLEETLKLGVSEEEHGGQGPLRIIDPTPAAAAVNSPVPKRKSRKRRLVLPTGSDDETMGTQELVKDTDEAAVKPTDEVDIIIEQVLEETLKLGVSEEEHGGQGVDEATFADDFAQWLDDFVFRNSKPVTEEDMSIDDLLLQISNDMLLPSITATEITKIRLGESISINESDLEIDSDFEESYSDAPTVYRSPSPFLQEADSFALGPAIFSGVAQEEQLYYVESPESPPPLPQREESSSDSNVQSDLEIDSDFEESYSDAPTEQLYYVESPESPPPLPQREESSSSSWDSQMNFDSIDIPLDATTKAQTSIPAAPVYFSPLLNDLQASLSQCVDAARSDVLSRLRTIEHGLQGTLGHQNDYFRSLIQSARLEGKNNDDLQILRLNELKKTVMAQGVTTATDSLAFKSRFNALDAKLLLLDGQVAAIRSEQLEFQAKIAADLLSLSTQIGDLVDYIRGDDAKKGEGSSSRPQPTPDDQGRGGGDTGGGSGGVRTTTIVDRLSLEEVAERIREADRQRSNVDLERERNRERRERRLSRSGPLVWKRLRKEFVRQIDKEAMWILKERGIGKEEKGD</sequence>
<reference evidence="2 3" key="1">
    <citation type="journal article" date="2015" name="Proc. Natl. Acad. Sci. U.S.A.">
        <title>The resurrection genome of Boea hygrometrica: A blueprint for survival of dehydration.</title>
        <authorList>
            <person name="Xiao L."/>
            <person name="Yang G."/>
            <person name="Zhang L."/>
            <person name="Yang X."/>
            <person name="Zhao S."/>
            <person name="Ji Z."/>
            <person name="Zhou Q."/>
            <person name="Hu M."/>
            <person name="Wang Y."/>
            <person name="Chen M."/>
            <person name="Xu Y."/>
            <person name="Jin H."/>
            <person name="Xiao X."/>
            <person name="Hu G."/>
            <person name="Bao F."/>
            <person name="Hu Y."/>
            <person name="Wan P."/>
            <person name="Li L."/>
            <person name="Deng X."/>
            <person name="Kuang T."/>
            <person name="Xiang C."/>
            <person name="Zhu J.K."/>
            <person name="Oliver M.J."/>
            <person name="He Y."/>
        </authorList>
    </citation>
    <scope>NUCLEOTIDE SEQUENCE [LARGE SCALE GENOMIC DNA]</scope>
    <source>
        <strain evidence="3">cv. XS01</strain>
    </source>
</reference>
<accession>A0A2Z7ABQ5</accession>
<dbReference type="Proteomes" id="UP000250235">
    <property type="component" value="Unassembled WGS sequence"/>
</dbReference>
<feature type="region of interest" description="Disordered" evidence="1">
    <location>
        <begin position="281"/>
        <end position="309"/>
    </location>
</feature>
<feature type="compositionally biased region" description="Gly residues" evidence="1">
    <location>
        <begin position="865"/>
        <end position="876"/>
    </location>
</feature>
<feature type="region of interest" description="Disordered" evidence="1">
    <location>
        <begin position="609"/>
        <end position="631"/>
    </location>
</feature>
<feature type="compositionally biased region" description="Basic residues" evidence="1">
    <location>
        <begin position="425"/>
        <end position="434"/>
    </location>
</feature>
<dbReference type="AlphaFoldDB" id="A0A2Z7ABQ5"/>
<gene>
    <name evidence="2" type="ORF">F511_28671</name>
</gene>
<feature type="region of interest" description="Disordered" evidence="1">
    <location>
        <begin position="899"/>
        <end position="919"/>
    </location>
</feature>